<keyword evidence="2" id="KW-1185">Reference proteome</keyword>
<name>A0ABQ6RII4_9GAMM</name>
<comment type="caution">
    <text evidence="1">The sequence shown here is derived from an EMBL/GenBank/DDBJ whole genome shotgun (WGS) entry which is preliminary data.</text>
</comment>
<organism evidence="1 2">
    <name type="scientific">Pseudoalteromonas fuliginea</name>
    <dbReference type="NCBI Taxonomy" id="1872678"/>
    <lineage>
        <taxon>Bacteria</taxon>
        <taxon>Pseudomonadati</taxon>
        <taxon>Pseudomonadota</taxon>
        <taxon>Gammaproteobacteria</taxon>
        <taxon>Alteromonadales</taxon>
        <taxon>Pseudoalteromonadaceae</taxon>
        <taxon>Pseudoalteromonas</taxon>
    </lineage>
</organism>
<evidence type="ECO:0000313" key="1">
    <source>
        <dbReference type="EMBL" id="KAA1157100.1"/>
    </source>
</evidence>
<dbReference type="Proteomes" id="UP000322915">
    <property type="component" value="Unassembled WGS sequence"/>
</dbReference>
<proteinExistence type="predicted"/>
<accession>A0ABQ6RII4</accession>
<sequence>MDTWPDEIIKLLDENIDFFYGWECKCATQTSAYLHDEFVIRFREVLKKHNLIGYHCTNLAIHEIDGILASGMIAQTKITLINRIEKMKVNSLITEQVAGELKRTNQAAADCRSDMIWFCFFKPYLESECGIGGFFQYWGGESLYGCHELTEIGENLKKIGIPCIVKASVPMSQLNESYLPEKEMFRVFLKDRGHNISEQIEHEAFSEKDISAENIIDIIQYPSDLFVELSGCDNWINLSL</sequence>
<dbReference type="RefSeq" id="WP_149605811.1">
    <property type="nucleotide sequence ID" value="NZ_SEUJ01000067.1"/>
</dbReference>
<gene>
    <name evidence="1" type="ORF">EU509_08790</name>
</gene>
<protein>
    <submittedName>
        <fullName evidence="1">Uncharacterized protein</fullName>
    </submittedName>
</protein>
<reference evidence="1 2" key="1">
    <citation type="submission" date="2019-01" db="EMBL/GenBank/DDBJ databases">
        <title>Genome sequences of marine Pseudoalteromonas species.</title>
        <authorList>
            <person name="Boraston A.B."/>
            <person name="Hehemann J.-H."/>
            <person name="Vickers C.J."/>
            <person name="Salama-Alber O."/>
            <person name="Abe K."/>
            <person name="Hettle A.J."/>
        </authorList>
    </citation>
    <scope>NUCLEOTIDE SEQUENCE [LARGE SCALE GENOMIC DNA]</scope>
    <source>
        <strain evidence="1 2">PS47</strain>
    </source>
</reference>
<evidence type="ECO:0000313" key="2">
    <source>
        <dbReference type="Proteomes" id="UP000322915"/>
    </source>
</evidence>
<dbReference type="EMBL" id="SEUJ01000067">
    <property type="protein sequence ID" value="KAA1157100.1"/>
    <property type="molecule type" value="Genomic_DNA"/>
</dbReference>